<dbReference type="AlphaFoldDB" id="A0A8S9NZ03"/>
<proteinExistence type="predicted"/>
<reference evidence="2" key="1">
    <citation type="submission" date="2019-12" db="EMBL/GenBank/DDBJ databases">
        <title>Genome sequencing and annotation of Brassica cretica.</title>
        <authorList>
            <person name="Studholme D.J."/>
            <person name="Sarris P."/>
        </authorList>
    </citation>
    <scope>NUCLEOTIDE SEQUENCE</scope>
    <source>
        <strain evidence="2">PFS-109/04</strain>
        <tissue evidence="2">Leaf</tissue>
    </source>
</reference>
<name>A0A8S9NZ03_BRACR</name>
<sequence length="97" mass="11149">MEDSTESQAEKSDSLHANDGLNSSFAGLKKKKKHLVLMTRKMQREYICSISNVTPVREVIWDYICDEFDLWLDSSSKEFNCLSLPKVVYMGLVGLWL</sequence>
<organism evidence="2 3">
    <name type="scientific">Brassica cretica</name>
    <name type="common">Mustard</name>
    <dbReference type="NCBI Taxonomy" id="69181"/>
    <lineage>
        <taxon>Eukaryota</taxon>
        <taxon>Viridiplantae</taxon>
        <taxon>Streptophyta</taxon>
        <taxon>Embryophyta</taxon>
        <taxon>Tracheophyta</taxon>
        <taxon>Spermatophyta</taxon>
        <taxon>Magnoliopsida</taxon>
        <taxon>eudicotyledons</taxon>
        <taxon>Gunneridae</taxon>
        <taxon>Pentapetalae</taxon>
        <taxon>rosids</taxon>
        <taxon>malvids</taxon>
        <taxon>Brassicales</taxon>
        <taxon>Brassicaceae</taxon>
        <taxon>Brassiceae</taxon>
        <taxon>Brassica</taxon>
    </lineage>
</organism>
<dbReference type="Proteomes" id="UP000712600">
    <property type="component" value="Unassembled WGS sequence"/>
</dbReference>
<protein>
    <submittedName>
        <fullName evidence="2">Uncharacterized protein</fullName>
    </submittedName>
</protein>
<evidence type="ECO:0000313" key="2">
    <source>
        <dbReference type="EMBL" id="KAF3507980.1"/>
    </source>
</evidence>
<feature type="region of interest" description="Disordered" evidence="1">
    <location>
        <begin position="1"/>
        <end position="23"/>
    </location>
</feature>
<accession>A0A8S9NZ03</accession>
<comment type="caution">
    <text evidence="2">The sequence shown here is derived from an EMBL/GenBank/DDBJ whole genome shotgun (WGS) entry which is preliminary data.</text>
</comment>
<gene>
    <name evidence="2" type="ORF">F2Q69_00002186</name>
</gene>
<evidence type="ECO:0000313" key="3">
    <source>
        <dbReference type="Proteomes" id="UP000712600"/>
    </source>
</evidence>
<dbReference type="EMBL" id="QGKX02001521">
    <property type="protein sequence ID" value="KAF3507980.1"/>
    <property type="molecule type" value="Genomic_DNA"/>
</dbReference>
<evidence type="ECO:0000256" key="1">
    <source>
        <dbReference type="SAM" id="MobiDB-lite"/>
    </source>
</evidence>